<evidence type="ECO:0000313" key="3">
    <source>
        <dbReference type="Proteomes" id="UP000622245"/>
    </source>
</evidence>
<feature type="non-terminal residue" evidence="2">
    <location>
        <position position="283"/>
    </location>
</feature>
<accession>A0ABS1YKK6</accession>
<feature type="transmembrane region" description="Helical" evidence="1">
    <location>
        <begin position="74"/>
        <end position="93"/>
    </location>
</feature>
<dbReference type="EMBL" id="JAEVHL010000133">
    <property type="protein sequence ID" value="MBM0277967.1"/>
    <property type="molecule type" value="Genomic_DNA"/>
</dbReference>
<protein>
    <submittedName>
        <fullName evidence="2">Uncharacterized protein</fullName>
    </submittedName>
</protein>
<keyword evidence="1" id="KW-0812">Transmembrane</keyword>
<sequence length="283" mass="28427">MLLAYPFHVPRRAVPEAATSTAVALLLLAGAADLVPASVVIALAAGAGATLAGLRLSRLATRRGADPTPRAAGVLLDAAVVAAGLTAVLLPLADLGHPVAVLVGPLVVAVLSGFGLRRLPGRANPAAGVRLRRLVESGGPAVGLALAGWLLLPRDGLPVPARLVAALTLGGLGVAALNAFAGPRRRSGAALCRGGVLLTVGGLVLLATLWSAPAGRAALLAVPPLVVGMLFVAVGAARAADVDDPAEPSPRPGPDRCSRRRCCCWRRVCTWALAAHRTGRACC</sequence>
<feature type="transmembrane region" description="Helical" evidence="1">
    <location>
        <begin position="194"/>
        <end position="212"/>
    </location>
</feature>
<organism evidence="2 3">
    <name type="scientific">Micromonospora tarensis</name>
    <dbReference type="NCBI Taxonomy" id="2806100"/>
    <lineage>
        <taxon>Bacteria</taxon>
        <taxon>Bacillati</taxon>
        <taxon>Actinomycetota</taxon>
        <taxon>Actinomycetes</taxon>
        <taxon>Micromonosporales</taxon>
        <taxon>Micromonosporaceae</taxon>
        <taxon>Micromonospora</taxon>
    </lineage>
</organism>
<keyword evidence="1" id="KW-1133">Transmembrane helix</keyword>
<feature type="transmembrane region" description="Helical" evidence="1">
    <location>
        <begin position="218"/>
        <end position="237"/>
    </location>
</feature>
<feature type="transmembrane region" description="Helical" evidence="1">
    <location>
        <begin position="131"/>
        <end position="151"/>
    </location>
</feature>
<gene>
    <name evidence="2" type="ORF">JM949_22665</name>
</gene>
<feature type="transmembrane region" description="Helical" evidence="1">
    <location>
        <begin position="99"/>
        <end position="119"/>
    </location>
</feature>
<evidence type="ECO:0000313" key="2">
    <source>
        <dbReference type="EMBL" id="MBM0277967.1"/>
    </source>
</evidence>
<feature type="transmembrane region" description="Helical" evidence="1">
    <location>
        <begin position="34"/>
        <end position="54"/>
    </location>
</feature>
<comment type="caution">
    <text evidence="2">The sequence shown here is derived from an EMBL/GenBank/DDBJ whole genome shotgun (WGS) entry which is preliminary data.</text>
</comment>
<keyword evidence="1" id="KW-0472">Membrane</keyword>
<evidence type="ECO:0000256" key="1">
    <source>
        <dbReference type="SAM" id="Phobius"/>
    </source>
</evidence>
<proteinExistence type="predicted"/>
<keyword evidence="3" id="KW-1185">Reference proteome</keyword>
<reference evidence="2 3" key="1">
    <citation type="submission" date="2021-01" db="EMBL/GenBank/DDBJ databases">
        <title>Draft genome sequence of Micromonospora sp. strain STR1s_6.</title>
        <authorList>
            <person name="Karlyshev A."/>
            <person name="Jawad R."/>
        </authorList>
    </citation>
    <scope>NUCLEOTIDE SEQUENCE [LARGE SCALE GENOMIC DNA]</scope>
    <source>
        <strain evidence="2 3">STR1S-6</strain>
    </source>
</reference>
<dbReference type="Proteomes" id="UP000622245">
    <property type="component" value="Unassembled WGS sequence"/>
</dbReference>
<name>A0ABS1YKK6_9ACTN</name>
<feature type="transmembrane region" description="Helical" evidence="1">
    <location>
        <begin position="163"/>
        <end position="182"/>
    </location>
</feature>